<dbReference type="GO" id="GO:0016491">
    <property type="term" value="F:oxidoreductase activity"/>
    <property type="evidence" value="ECO:0007669"/>
    <property type="project" value="UniProtKB-KW"/>
</dbReference>
<feature type="domain" description="FAD-binding PCMH-type" evidence="4">
    <location>
        <begin position="39"/>
        <end position="218"/>
    </location>
</feature>
<name>U2Y9Y4_GEOKU</name>
<dbReference type="InterPro" id="IPR006094">
    <property type="entry name" value="Oxid_FAD_bind_N"/>
</dbReference>
<comment type="caution">
    <text evidence="5">The sequence shown here is derived from an EMBL/GenBank/DDBJ whole genome shotgun (WGS) entry which is preliminary data.</text>
</comment>
<dbReference type="SUPFAM" id="SSF56176">
    <property type="entry name" value="FAD-binding/transporter-associated domain-like"/>
    <property type="match status" value="1"/>
</dbReference>
<dbReference type="AlphaFoldDB" id="U2Y9Y4"/>
<evidence type="ECO:0000313" key="5">
    <source>
        <dbReference type="EMBL" id="GAD13623.1"/>
    </source>
</evidence>
<dbReference type="InterPro" id="IPR016169">
    <property type="entry name" value="FAD-bd_PCMH_sub2"/>
</dbReference>
<reference evidence="6" key="1">
    <citation type="journal article" date="2013" name="Genome">
        <title>Draft Genome Sequence of Geobacillus kaustophilus GBlys, a Lysogenic Strain with Bacteriophage phiOH2.</title>
        <authorList>
            <person name="Doi K."/>
            <person name="Mori K."/>
            <person name="Martono H."/>
            <person name="Nagayoshi Y."/>
            <person name="Fujino Y."/>
            <person name="Tashiro K."/>
            <person name="Kuhara S."/>
            <person name="Ohshima T."/>
        </authorList>
    </citation>
    <scope>NUCLEOTIDE SEQUENCE [LARGE SCALE GENOMIC DNA]</scope>
    <source>
        <strain evidence="6">GBlys</strain>
    </source>
</reference>
<evidence type="ECO:0000259" key="4">
    <source>
        <dbReference type="PROSITE" id="PS51387"/>
    </source>
</evidence>
<accession>U2Y9Y4</accession>
<proteinExistence type="predicted"/>
<evidence type="ECO:0000256" key="3">
    <source>
        <dbReference type="ARBA" id="ARBA00023002"/>
    </source>
</evidence>
<dbReference type="SUPFAM" id="SSF55103">
    <property type="entry name" value="FAD-linked oxidases, C-terminal domain"/>
    <property type="match status" value="1"/>
</dbReference>
<keyword evidence="2" id="KW-0274">FAD</keyword>
<dbReference type="Pfam" id="PF01565">
    <property type="entry name" value="FAD_binding_4"/>
    <property type="match status" value="1"/>
</dbReference>
<evidence type="ECO:0000256" key="2">
    <source>
        <dbReference type="ARBA" id="ARBA00022827"/>
    </source>
</evidence>
<dbReference type="PANTHER" id="PTHR11748">
    <property type="entry name" value="D-LACTATE DEHYDROGENASE"/>
    <property type="match status" value="1"/>
</dbReference>
<dbReference type="InterPro" id="IPR036318">
    <property type="entry name" value="FAD-bd_PCMH-like_sf"/>
</dbReference>
<organism evidence="5 6">
    <name type="scientific">Geobacillus kaustophilus GBlys</name>
    <dbReference type="NCBI Taxonomy" id="1337888"/>
    <lineage>
        <taxon>Bacteria</taxon>
        <taxon>Bacillati</taxon>
        <taxon>Bacillota</taxon>
        <taxon>Bacilli</taxon>
        <taxon>Bacillales</taxon>
        <taxon>Anoxybacillaceae</taxon>
        <taxon>Geobacillus</taxon>
        <taxon>Geobacillus thermoleovorans group</taxon>
    </lineage>
</organism>
<dbReference type="InterPro" id="IPR016166">
    <property type="entry name" value="FAD-bd_PCMH"/>
</dbReference>
<dbReference type="InterPro" id="IPR016164">
    <property type="entry name" value="FAD-linked_Oxase-like_C"/>
</dbReference>
<protein>
    <submittedName>
        <fullName evidence="5">Glycolate oxidase subunit</fullName>
    </submittedName>
</protein>
<sequence>MFLITKRRRALMLSLTWIEELQAFLHPEQIKRNESFHPLGNDGAVTVYPRTEEEIAAVLRYADRHGKKVVIAGRGTKRGFGGQREQADILLSLEHYAGIVEHAAADMTVTVKAGTVFGDLQRALAPHRQKVALDPFWPEEATIGGVIAANDSGPKRLGYGAARDSVIGLRVVYPNGTVIRSGGKVVKNVAGYDMNKLFIGAMGTLGVLSEITLKLRPLAKYESVVLLSFPSGDLHDIRSFAVSFLDTMMEPICFELLNPALSERLTGRPVYTLVIGFEDVENAVHYQEHWVERLRPKAVEMSILAGEETAAFWRTFYTMAPNGRLEQAENGVEAAVKIGVVNLDVLSILRESVLIADRCHVRIEAHGGLGHGLCQAYMHGGEEGVLTAIEELRQTAVRLGGYAIVKHLPLSLRQRVDVWGGKPSYFFLLEGIKRKIDPNKTVNDQRFIGGI</sequence>
<dbReference type="PROSITE" id="PS51387">
    <property type="entry name" value="FAD_PCMH"/>
    <property type="match status" value="1"/>
</dbReference>
<keyword evidence="1" id="KW-0285">Flavoprotein</keyword>
<dbReference type="GO" id="GO:0071949">
    <property type="term" value="F:FAD binding"/>
    <property type="evidence" value="ECO:0007669"/>
    <property type="project" value="InterPro"/>
</dbReference>
<dbReference type="Gene3D" id="3.30.465.10">
    <property type="match status" value="1"/>
</dbReference>
<gene>
    <name evidence="5" type="ORF">GBL_1840</name>
</gene>
<keyword evidence="3" id="KW-0560">Oxidoreductase</keyword>
<dbReference type="Proteomes" id="UP000016424">
    <property type="component" value="Unassembled WGS sequence"/>
</dbReference>
<dbReference type="PANTHER" id="PTHR11748:SF103">
    <property type="entry name" value="GLYCOLATE OXIDASE SUBUNIT GLCE"/>
    <property type="match status" value="1"/>
</dbReference>
<dbReference type="EMBL" id="BASG01000015">
    <property type="protein sequence ID" value="GAD13623.1"/>
    <property type="molecule type" value="Genomic_DNA"/>
</dbReference>
<evidence type="ECO:0000313" key="6">
    <source>
        <dbReference type="Proteomes" id="UP000016424"/>
    </source>
</evidence>
<evidence type="ECO:0000256" key="1">
    <source>
        <dbReference type="ARBA" id="ARBA00022630"/>
    </source>
</evidence>